<evidence type="ECO:0000256" key="1">
    <source>
        <dbReference type="ARBA" id="ARBA00006484"/>
    </source>
</evidence>
<dbReference type="InterPro" id="IPR002347">
    <property type="entry name" value="SDR_fam"/>
</dbReference>
<dbReference type="Proteomes" id="UP001610444">
    <property type="component" value="Unassembled WGS sequence"/>
</dbReference>
<keyword evidence="2" id="KW-0560">Oxidoreductase</keyword>
<comment type="similarity">
    <text evidence="1">Belongs to the short-chain dehydrogenases/reductases (SDR) family.</text>
</comment>
<evidence type="ECO:0008006" key="5">
    <source>
        <dbReference type="Google" id="ProtNLM"/>
    </source>
</evidence>
<reference evidence="3 4" key="1">
    <citation type="submission" date="2024-07" db="EMBL/GenBank/DDBJ databases">
        <title>Section-level genome sequencing and comparative genomics of Aspergillus sections Usti and Cavernicolus.</title>
        <authorList>
            <consortium name="Lawrence Berkeley National Laboratory"/>
            <person name="Nybo J.L."/>
            <person name="Vesth T.C."/>
            <person name="Theobald S."/>
            <person name="Frisvad J.C."/>
            <person name="Larsen T.O."/>
            <person name="Kjaerboelling I."/>
            <person name="Rothschild-Mancinelli K."/>
            <person name="Lyhne E.K."/>
            <person name="Kogle M.E."/>
            <person name="Barry K."/>
            <person name="Clum A."/>
            <person name="Na H."/>
            <person name="Ledsgaard L."/>
            <person name="Lin J."/>
            <person name="Lipzen A."/>
            <person name="Kuo A."/>
            <person name="Riley R."/>
            <person name="Mondo S."/>
            <person name="LaButti K."/>
            <person name="Haridas S."/>
            <person name="Pangalinan J."/>
            <person name="Salamov A.A."/>
            <person name="Simmons B.A."/>
            <person name="Magnuson J.K."/>
            <person name="Chen J."/>
            <person name="Drula E."/>
            <person name="Henrissat B."/>
            <person name="Wiebenga A."/>
            <person name="Lubbers R.J."/>
            <person name="Gomes A.C."/>
            <person name="Macurrencykelacurrency M.R."/>
            <person name="Stajich J."/>
            <person name="Grigoriev I.V."/>
            <person name="Mortensen U.H."/>
            <person name="De vries R.P."/>
            <person name="Baker S.E."/>
            <person name="Andersen M.R."/>
        </authorList>
    </citation>
    <scope>NUCLEOTIDE SEQUENCE [LARGE SCALE GENOMIC DNA]</scope>
    <source>
        <strain evidence="3 4">CBS 756.74</strain>
    </source>
</reference>
<evidence type="ECO:0000313" key="3">
    <source>
        <dbReference type="EMBL" id="KAL2851663.1"/>
    </source>
</evidence>
<protein>
    <recommendedName>
        <fullName evidence="5">NAD(P)-binding protein</fullName>
    </recommendedName>
</protein>
<comment type="caution">
    <text evidence="3">The sequence shown here is derived from an EMBL/GenBank/DDBJ whole genome shotgun (WGS) entry which is preliminary data.</text>
</comment>
<dbReference type="Gene3D" id="3.40.50.720">
    <property type="entry name" value="NAD(P)-binding Rossmann-like Domain"/>
    <property type="match status" value="1"/>
</dbReference>
<dbReference type="Pfam" id="PF00106">
    <property type="entry name" value="adh_short"/>
    <property type="match status" value="1"/>
</dbReference>
<name>A0ABR4KH93_9EURO</name>
<evidence type="ECO:0000256" key="2">
    <source>
        <dbReference type="ARBA" id="ARBA00023002"/>
    </source>
</evidence>
<gene>
    <name evidence="3" type="ORF">BJX68DRAFT_275147</name>
</gene>
<keyword evidence="4" id="KW-1185">Reference proteome</keyword>
<dbReference type="InterPro" id="IPR036291">
    <property type="entry name" value="NAD(P)-bd_dom_sf"/>
</dbReference>
<dbReference type="EMBL" id="JBFXLR010000017">
    <property type="protein sequence ID" value="KAL2851663.1"/>
    <property type="molecule type" value="Genomic_DNA"/>
</dbReference>
<dbReference type="GeneID" id="98162946"/>
<accession>A0ABR4KH93</accession>
<dbReference type="PRINTS" id="PR00081">
    <property type="entry name" value="GDHRDH"/>
</dbReference>
<dbReference type="CDD" id="cd05233">
    <property type="entry name" value="SDR_c"/>
    <property type="match status" value="1"/>
</dbReference>
<dbReference type="SUPFAM" id="SSF51735">
    <property type="entry name" value="NAD(P)-binding Rossmann-fold domains"/>
    <property type="match status" value="1"/>
</dbReference>
<dbReference type="RefSeq" id="XP_070899920.1">
    <property type="nucleotide sequence ID" value="XM_071047782.1"/>
</dbReference>
<sequence>MDLSHLPTNHFAKVTQFTNDLYRDVYPSIDPSGAALSQEGKVSSLQAPARVSGDIKLTRRRIQGLAVSFAKANEKALILVGQNKEELGDAAMDIQAIRPGVQIDIRLLDISSEIQVKDAFIDLQRTYSKIDILVNNAGFGNSLLPITDIPGEKWWYDFQVVVKGTFLMTQQFLQLNDKATGLTIINITSAAAINVTPGLSSYSLSKLCQIQLQSFVRAENPRVRAVSLHPGMVKTEGIPPAFHHFAQDTFELVGGAAVWLASDQAPFMDGTYMSVNWCVDELIARRDEIIANGLLEVRLRGEFSHFE</sequence>
<dbReference type="PANTHER" id="PTHR42901:SF1">
    <property type="entry name" value="ALCOHOL DEHYDROGENASE"/>
    <property type="match status" value="1"/>
</dbReference>
<organism evidence="3 4">
    <name type="scientific">Aspergillus pseudodeflectus</name>
    <dbReference type="NCBI Taxonomy" id="176178"/>
    <lineage>
        <taxon>Eukaryota</taxon>
        <taxon>Fungi</taxon>
        <taxon>Dikarya</taxon>
        <taxon>Ascomycota</taxon>
        <taxon>Pezizomycotina</taxon>
        <taxon>Eurotiomycetes</taxon>
        <taxon>Eurotiomycetidae</taxon>
        <taxon>Eurotiales</taxon>
        <taxon>Aspergillaceae</taxon>
        <taxon>Aspergillus</taxon>
        <taxon>Aspergillus subgen. Nidulantes</taxon>
    </lineage>
</organism>
<proteinExistence type="inferred from homology"/>
<evidence type="ECO:0000313" key="4">
    <source>
        <dbReference type="Proteomes" id="UP001610444"/>
    </source>
</evidence>
<dbReference type="PANTHER" id="PTHR42901">
    <property type="entry name" value="ALCOHOL DEHYDROGENASE"/>
    <property type="match status" value="1"/>
</dbReference>